<comment type="caution">
    <text evidence="2">The sequence shown here is derived from an EMBL/GenBank/DDBJ whole genome shotgun (WGS) entry which is preliminary data.</text>
</comment>
<dbReference type="EMBL" id="JAHCMY010000030">
    <property type="protein sequence ID" value="MBS9525988.1"/>
    <property type="molecule type" value="Genomic_DNA"/>
</dbReference>
<name>A0AAP2CJN6_9BACT</name>
<dbReference type="InterPro" id="IPR045391">
    <property type="entry name" value="DUF6520"/>
</dbReference>
<keyword evidence="1" id="KW-0732">Signal</keyword>
<keyword evidence="3" id="KW-1185">Reference proteome</keyword>
<feature type="signal peptide" evidence="1">
    <location>
        <begin position="1"/>
        <end position="22"/>
    </location>
</feature>
<evidence type="ECO:0008006" key="4">
    <source>
        <dbReference type="Google" id="ProtNLM"/>
    </source>
</evidence>
<protein>
    <recommendedName>
        <fullName evidence="4">OmpA family protein</fullName>
    </recommendedName>
</protein>
<sequence length="81" mass="8854">MKKIVKSLPALGLALAATMAFAFNMPSKTNQVKFADHPTLGPINVTNWTLGEDYECDSGDQCTYDENGMTVEQGAFIPLRE</sequence>
<feature type="chain" id="PRO_5042999865" description="OmpA family protein" evidence="1">
    <location>
        <begin position="23"/>
        <end position="81"/>
    </location>
</feature>
<dbReference type="Pfam" id="PF20130">
    <property type="entry name" value="DUF6520"/>
    <property type="match status" value="1"/>
</dbReference>
<accession>A0AAP2CJN6</accession>
<proteinExistence type="predicted"/>
<dbReference type="RefSeq" id="WP_213946847.1">
    <property type="nucleotide sequence ID" value="NZ_JAHBGI010000001.1"/>
</dbReference>
<dbReference type="Proteomes" id="UP001319104">
    <property type="component" value="Unassembled WGS sequence"/>
</dbReference>
<reference evidence="2 3" key="1">
    <citation type="submission" date="2021-05" db="EMBL/GenBank/DDBJ databases">
        <authorList>
            <person name="Zhang Z.D."/>
            <person name="Osman G."/>
        </authorList>
    </citation>
    <scope>NUCLEOTIDE SEQUENCE [LARGE SCALE GENOMIC DNA]</scope>
    <source>
        <strain evidence="2 3">KCTC 32217</strain>
    </source>
</reference>
<evidence type="ECO:0000313" key="3">
    <source>
        <dbReference type="Proteomes" id="UP001319104"/>
    </source>
</evidence>
<evidence type="ECO:0000313" key="2">
    <source>
        <dbReference type="EMBL" id="MBS9525988.1"/>
    </source>
</evidence>
<evidence type="ECO:0000256" key="1">
    <source>
        <dbReference type="SAM" id="SignalP"/>
    </source>
</evidence>
<gene>
    <name evidence="2" type="ORF">KI659_18350</name>
</gene>
<dbReference type="AlphaFoldDB" id="A0AAP2CJN6"/>
<organism evidence="2 3">
    <name type="scientific">Litoribacter ruber</name>
    <dbReference type="NCBI Taxonomy" id="702568"/>
    <lineage>
        <taxon>Bacteria</taxon>
        <taxon>Pseudomonadati</taxon>
        <taxon>Bacteroidota</taxon>
        <taxon>Cytophagia</taxon>
        <taxon>Cytophagales</taxon>
        <taxon>Cyclobacteriaceae</taxon>
        <taxon>Litoribacter</taxon>
    </lineage>
</organism>